<dbReference type="RefSeq" id="WP_257920640.1">
    <property type="nucleotide sequence ID" value="NZ_JAMXQV010000007.1"/>
</dbReference>
<dbReference type="EMBL" id="JAMXQV010000007">
    <property type="protein sequence ID" value="MCR6484002.1"/>
    <property type="molecule type" value="Genomic_DNA"/>
</dbReference>
<dbReference type="AlphaFoldDB" id="A0A9X2NA11"/>
<dbReference type="Proteomes" id="UP001144096">
    <property type="component" value="Unassembled WGS sequence"/>
</dbReference>
<proteinExistence type="predicted"/>
<comment type="caution">
    <text evidence="1">The sequence shown here is derived from an EMBL/GenBank/DDBJ whole genome shotgun (WGS) entry which is preliminary data.</text>
</comment>
<accession>A0A9X2NA11</accession>
<organism evidence="1 2">
    <name type="scientific">Amycolatopsis iheyensis</name>
    <dbReference type="NCBI Taxonomy" id="2945988"/>
    <lineage>
        <taxon>Bacteria</taxon>
        <taxon>Bacillati</taxon>
        <taxon>Actinomycetota</taxon>
        <taxon>Actinomycetes</taxon>
        <taxon>Pseudonocardiales</taxon>
        <taxon>Pseudonocardiaceae</taxon>
        <taxon>Amycolatopsis</taxon>
    </lineage>
</organism>
<evidence type="ECO:0000313" key="2">
    <source>
        <dbReference type="Proteomes" id="UP001144096"/>
    </source>
</evidence>
<dbReference type="Pfam" id="PF21848">
    <property type="entry name" value="DUF6907"/>
    <property type="match status" value="1"/>
</dbReference>
<gene>
    <name evidence="1" type="ORF">M8542_14350</name>
</gene>
<keyword evidence="2" id="KW-1185">Reference proteome</keyword>
<reference evidence="1" key="1">
    <citation type="submission" date="2022-06" db="EMBL/GenBank/DDBJ databases">
        <title>Amycolatopsis iheyaensis sp. nov., a new species of the genus Amycolatopsis isolated from soil in Iheya island, Japan.</title>
        <authorList>
            <person name="Ngamcharungchit C."/>
            <person name="Kanto H."/>
            <person name="Take A."/>
            <person name="Intra B."/>
            <person name="Matsumoto A."/>
            <person name="Panbangred W."/>
            <person name="Inahashi Y."/>
        </authorList>
    </citation>
    <scope>NUCLEOTIDE SEQUENCE</scope>
    <source>
        <strain evidence="1">OK19-0408</strain>
    </source>
</reference>
<name>A0A9X2NA11_9PSEU</name>
<dbReference type="InterPro" id="IPR054202">
    <property type="entry name" value="DUF6907"/>
</dbReference>
<protein>
    <submittedName>
        <fullName evidence="1">Uncharacterized protein</fullName>
    </submittedName>
</protein>
<sequence length="145" mass="16397">MTKKSKTPTVQWMNDGSSVSCPPWCEGELHSDTDHPDDRVHHSPQLWSFLPKLMNPNYHWPIKGEPGRFDHGPWEVNVYIQQGWREREPSIELVPDMLGSDMGKGLKLTIDEAKKLRSVLDEALALAEVRPSTRRAKLKSVGAAS</sequence>
<evidence type="ECO:0000313" key="1">
    <source>
        <dbReference type="EMBL" id="MCR6484002.1"/>
    </source>
</evidence>